<organism evidence="1 2">
    <name type="scientific">Alkalibacterium olivapovliticus</name>
    <dbReference type="NCBI Taxonomy" id="99907"/>
    <lineage>
        <taxon>Bacteria</taxon>
        <taxon>Bacillati</taxon>
        <taxon>Bacillota</taxon>
        <taxon>Bacilli</taxon>
        <taxon>Lactobacillales</taxon>
        <taxon>Carnobacteriaceae</taxon>
        <taxon>Alkalibacterium</taxon>
    </lineage>
</organism>
<comment type="caution">
    <text evidence="1">The sequence shown here is derived from an EMBL/GenBank/DDBJ whole genome shotgun (WGS) entry which is preliminary data.</text>
</comment>
<reference evidence="1 2" key="1">
    <citation type="submission" date="2018-03" db="EMBL/GenBank/DDBJ databases">
        <title>Genomic Encyclopedia of Archaeal and Bacterial Type Strains, Phase II (KMG-II): from individual species to whole genera.</title>
        <authorList>
            <person name="Goeker M."/>
        </authorList>
    </citation>
    <scope>NUCLEOTIDE SEQUENCE [LARGE SCALE GENOMIC DNA]</scope>
    <source>
        <strain evidence="1 2">DSM 13175</strain>
    </source>
</reference>
<proteinExistence type="predicted"/>
<protein>
    <submittedName>
        <fullName evidence="1">Uncharacterized protein</fullName>
    </submittedName>
</protein>
<sequence>MGINKLIEDQAFTYKIRKDSKVFIYYYGKQVMVVTGNRSRELIEDLEYADSEGEQYLLARLTGNFKRGNERESKLKDKYS</sequence>
<dbReference type="EMBL" id="PVTO01000033">
    <property type="protein sequence ID" value="PRY75896.1"/>
    <property type="molecule type" value="Genomic_DNA"/>
</dbReference>
<dbReference type="AlphaFoldDB" id="A0A2T0VVT3"/>
<name>A0A2T0VVT3_9LACT</name>
<evidence type="ECO:0000313" key="2">
    <source>
        <dbReference type="Proteomes" id="UP000238205"/>
    </source>
</evidence>
<gene>
    <name evidence="1" type="ORF">CLV38_1331</name>
</gene>
<dbReference type="Proteomes" id="UP000238205">
    <property type="component" value="Unassembled WGS sequence"/>
</dbReference>
<evidence type="ECO:0000313" key="1">
    <source>
        <dbReference type="EMBL" id="PRY75896.1"/>
    </source>
</evidence>
<dbReference type="OrthoDB" id="1707920at2"/>
<keyword evidence="2" id="KW-1185">Reference proteome</keyword>
<accession>A0A2T0VVT3</accession>
<dbReference type="RefSeq" id="WP_106195924.1">
    <property type="nucleotide sequence ID" value="NZ_PVTO01000033.1"/>
</dbReference>